<organism evidence="3 4">
    <name type="scientific">Hymenobacter lucidus</name>
    <dbReference type="NCBI Taxonomy" id="2880930"/>
    <lineage>
        <taxon>Bacteria</taxon>
        <taxon>Pseudomonadati</taxon>
        <taxon>Bacteroidota</taxon>
        <taxon>Cytophagia</taxon>
        <taxon>Cytophagales</taxon>
        <taxon>Hymenobacteraceae</taxon>
        <taxon>Hymenobacter</taxon>
    </lineage>
</organism>
<dbReference type="PROSITE" id="PS51257">
    <property type="entry name" value="PROKAR_LIPOPROTEIN"/>
    <property type="match status" value="1"/>
</dbReference>
<dbReference type="Pfam" id="PF10988">
    <property type="entry name" value="DUF2807"/>
    <property type="match status" value="1"/>
</dbReference>
<evidence type="ECO:0000256" key="1">
    <source>
        <dbReference type="SAM" id="SignalP"/>
    </source>
</evidence>
<dbReference type="Proteomes" id="UP001165296">
    <property type="component" value="Unassembled WGS sequence"/>
</dbReference>
<feature type="signal peptide" evidence="1">
    <location>
        <begin position="1"/>
        <end position="27"/>
    </location>
</feature>
<dbReference type="InterPro" id="IPR021255">
    <property type="entry name" value="DUF2807"/>
</dbReference>
<proteinExistence type="predicted"/>
<dbReference type="RefSeq" id="WP_226173982.1">
    <property type="nucleotide sequence ID" value="NZ_JAJADR010000002.1"/>
</dbReference>
<gene>
    <name evidence="3" type="ORF">LGH74_07285</name>
</gene>
<feature type="domain" description="Putative auto-transporter adhesin head GIN" evidence="2">
    <location>
        <begin position="58"/>
        <end position="243"/>
    </location>
</feature>
<feature type="chain" id="PRO_5046310426" evidence="1">
    <location>
        <begin position="28"/>
        <end position="259"/>
    </location>
</feature>
<evidence type="ECO:0000313" key="4">
    <source>
        <dbReference type="Proteomes" id="UP001165296"/>
    </source>
</evidence>
<keyword evidence="1" id="KW-0732">Signal</keyword>
<reference evidence="3" key="1">
    <citation type="submission" date="2021-10" db="EMBL/GenBank/DDBJ databases">
        <authorList>
            <person name="Dean J.D."/>
            <person name="Kim M.K."/>
            <person name="Newey C.N."/>
            <person name="Stoker T.S."/>
            <person name="Thompson D.W."/>
            <person name="Grose J.H."/>
        </authorList>
    </citation>
    <scope>NUCLEOTIDE SEQUENCE</scope>
    <source>
        <strain evidence="3">BT178</strain>
    </source>
</reference>
<accession>A0ABS8ANJ0</accession>
<sequence length="259" mass="28415">MFRSTIWLQVKRTSRVFSVGAALVASAALFAGCGDGHEMDCLKSTGKVVTERRDLEAFQVILAYDNVDVTLVQDAETYAEVRAGKNLQEDIELRVENGALVIHNTSRCNWVRTYDTPREVTIHLPRLHDVFLRGQGNIRTAGSFRADTLFCHLVGAGNFDLDISSEYVNLDMYELGDIALRGRADEFTMVVGGSGTLRASGLQTKRCYFRFNHDSNGDAYVTATDFLGGTNAGAGTLFYQGKPSQTDINVTGKGKVLPN</sequence>
<dbReference type="EMBL" id="JAJADR010000002">
    <property type="protein sequence ID" value="MCB2407775.1"/>
    <property type="molecule type" value="Genomic_DNA"/>
</dbReference>
<name>A0ABS8ANJ0_9BACT</name>
<keyword evidence="4" id="KW-1185">Reference proteome</keyword>
<evidence type="ECO:0000313" key="3">
    <source>
        <dbReference type="EMBL" id="MCB2407775.1"/>
    </source>
</evidence>
<protein>
    <submittedName>
        <fullName evidence="3">DUF2807 domain-containing protein</fullName>
    </submittedName>
</protein>
<comment type="caution">
    <text evidence="3">The sequence shown here is derived from an EMBL/GenBank/DDBJ whole genome shotgun (WGS) entry which is preliminary data.</text>
</comment>
<evidence type="ECO:0000259" key="2">
    <source>
        <dbReference type="Pfam" id="PF10988"/>
    </source>
</evidence>
<dbReference type="Gene3D" id="2.160.20.120">
    <property type="match status" value="1"/>
</dbReference>